<proteinExistence type="predicted"/>
<evidence type="ECO:0000313" key="4">
    <source>
        <dbReference type="WBParaSite" id="HPBE_0002441101-mRNA-1"/>
    </source>
</evidence>
<dbReference type="WBParaSite" id="HPBE_0002441101-mRNA-1">
    <property type="protein sequence ID" value="HPBE_0002441101-mRNA-1"/>
    <property type="gene ID" value="HPBE_0002441101"/>
</dbReference>
<organism evidence="3 4">
    <name type="scientific">Heligmosomoides polygyrus</name>
    <name type="common">Parasitic roundworm</name>
    <dbReference type="NCBI Taxonomy" id="6339"/>
    <lineage>
        <taxon>Eukaryota</taxon>
        <taxon>Metazoa</taxon>
        <taxon>Ecdysozoa</taxon>
        <taxon>Nematoda</taxon>
        <taxon>Chromadorea</taxon>
        <taxon>Rhabditida</taxon>
        <taxon>Rhabditina</taxon>
        <taxon>Rhabditomorpha</taxon>
        <taxon>Strongyloidea</taxon>
        <taxon>Heligmosomidae</taxon>
        <taxon>Heligmosomoides</taxon>
    </lineage>
</organism>
<feature type="compositionally biased region" description="Basic and acidic residues" evidence="1">
    <location>
        <begin position="89"/>
        <end position="99"/>
    </location>
</feature>
<dbReference type="OrthoDB" id="5833513at2759"/>
<accession>A0A3P8HEK0</accession>
<dbReference type="EMBL" id="UZAH01036306">
    <property type="protein sequence ID" value="VDP44849.1"/>
    <property type="molecule type" value="Genomic_DNA"/>
</dbReference>
<sequence>MMESSQAAVAFDGAEMKFTVISDEDLLEGIEIGETLDHEGRNLTVLQLCSTIEEAEAACEQRAEQLNNTRLTHGDNALARIVFDEKGDALSETSVEHSDTSSPTEQAAGEANEEDTEPLAFGDVRSVEREWGIRNLSAPHEHRLRKTQLQSNVPTYAIEVGQHSLRLADARCYEHDVVSEAKMM</sequence>
<evidence type="ECO:0000313" key="3">
    <source>
        <dbReference type="Proteomes" id="UP000050761"/>
    </source>
</evidence>
<evidence type="ECO:0000313" key="2">
    <source>
        <dbReference type="EMBL" id="VDP44849.1"/>
    </source>
</evidence>
<reference evidence="2 3" key="1">
    <citation type="submission" date="2018-11" db="EMBL/GenBank/DDBJ databases">
        <authorList>
            <consortium name="Pathogen Informatics"/>
        </authorList>
    </citation>
    <scope>NUCLEOTIDE SEQUENCE [LARGE SCALE GENOMIC DNA]</scope>
</reference>
<protein>
    <submittedName>
        <fullName evidence="4">Ubiquitin-like domain-containing protein</fullName>
    </submittedName>
</protein>
<evidence type="ECO:0000256" key="1">
    <source>
        <dbReference type="SAM" id="MobiDB-lite"/>
    </source>
</evidence>
<keyword evidence="3" id="KW-1185">Reference proteome</keyword>
<name>A0A183GNZ1_HELPZ</name>
<accession>A0A183GNZ1</accession>
<feature type="region of interest" description="Disordered" evidence="1">
    <location>
        <begin position="89"/>
        <end position="120"/>
    </location>
</feature>
<dbReference type="AlphaFoldDB" id="A0A183GNZ1"/>
<reference evidence="4" key="2">
    <citation type="submission" date="2019-09" db="UniProtKB">
        <authorList>
            <consortium name="WormBaseParasite"/>
        </authorList>
    </citation>
    <scope>IDENTIFICATION</scope>
</reference>
<gene>
    <name evidence="2" type="ORF">HPBE_LOCUS24410</name>
</gene>
<dbReference type="Proteomes" id="UP000050761">
    <property type="component" value="Unassembled WGS sequence"/>
</dbReference>